<organism evidence="8 9">
    <name type="scientific">Longispora fulva</name>
    <dbReference type="NCBI Taxonomy" id="619741"/>
    <lineage>
        <taxon>Bacteria</taxon>
        <taxon>Bacillati</taxon>
        <taxon>Actinomycetota</taxon>
        <taxon>Actinomycetes</taxon>
        <taxon>Micromonosporales</taxon>
        <taxon>Micromonosporaceae</taxon>
        <taxon>Longispora</taxon>
    </lineage>
</organism>
<keyword evidence="2 8" id="KW-0489">Methyltransferase</keyword>
<dbReference type="InterPro" id="IPR029063">
    <property type="entry name" value="SAM-dependent_MTases_sf"/>
</dbReference>
<feature type="domain" description="Methyltransferase small" evidence="6">
    <location>
        <begin position="54"/>
        <end position="143"/>
    </location>
</feature>
<keyword evidence="9" id="KW-1185">Reference proteome</keyword>
<dbReference type="NCBIfam" id="TIGR00536">
    <property type="entry name" value="hemK_fam"/>
    <property type="match status" value="1"/>
</dbReference>
<evidence type="ECO:0000256" key="2">
    <source>
        <dbReference type="ARBA" id="ARBA00022603"/>
    </source>
</evidence>
<dbReference type="GO" id="GO:0032259">
    <property type="term" value="P:methylation"/>
    <property type="evidence" value="ECO:0007669"/>
    <property type="project" value="UniProtKB-KW"/>
</dbReference>
<dbReference type="SUPFAM" id="SSF53335">
    <property type="entry name" value="S-adenosyl-L-methionine-dependent methyltransferases"/>
    <property type="match status" value="1"/>
</dbReference>
<dbReference type="NCBIfam" id="TIGR03534">
    <property type="entry name" value="RF_mod_PrmC"/>
    <property type="match status" value="1"/>
</dbReference>
<dbReference type="GO" id="GO:0102559">
    <property type="term" value="F:peptide chain release factor N(5)-glutamine methyltransferase activity"/>
    <property type="evidence" value="ECO:0007669"/>
    <property type="project" value="UniProtKB-EC"/>
</dbReference>
<dbReference type="InterPro" id="IPR050320">
    <property type="entry name" value="N5-glutamine_MTase"/>
</dbReference>
<dbReference type="PANTHER" id="PTHR18895">
    <property type="entry name" value="HEMK METHYLTRANSFERASE"/>
    <property type="match status" value="1"/>
</dbReference>
<dbReference type="InterPro" id="IPR019874">
    <property type="entry name" value="RF_methyltr_PrmC"/>
</dbReference>
<keyword evidence="3 8" id="KW-0808">Transferase</keyword>
<reference evidence="8" key="1">
    <citation type="submission" date="2020-11" db="EMBL/GenBank/DDBJ databases">
        <title>Sequencing the genomes of 1000 actinobacteria strains.</title>
        <authorList>
            <person name="Klenk H.-P."/>
        </authorList>
    </citation>
    <scope>NUCLEOTIDE SEQUENCE</scope>
    <source>
        <strain evidence="8">DSM 45356</strain>
    </source>
</reference>
<evidence type="ECO:0000313" key="8">
    <source>
        <dbReference type="EMBL" id="MBG6140818.1"/>
    </source>
</evidence>
<dbReference type="InterPro" id="IPR040758">
    <property type="entry name" value="PrmC_N"/>
</dbReference>
<dbReference type="EMBL" id="JADOUF010000001">
    <property type="protein sequence ID" value="MBG6140818.1"/>
    <property type="molecule type" value="Genomic_DNA"/>
</dbReference>
<dbReference type="Gene3D" id="3.40.50.150">
    <property type="entry name" value="Vaccinia Virus protein VP39"/>
    <property type="match status" value="1"/>
</dbReference>
<evidence type="ECO:0000256" key="5">
    <source>
        <dbReference type="ARBA" id="ARBA00048391"/>
    </source>
</evidence>
<evidence type="ECO:0000256" key="1">
    <source>
        <dbReference type="ARBA" id="ARBA00012771"/>
    </source>
</evidence>
<dbReference type="InterPro" id="IPR004556">
    <property type="entry name" value="HemK-like"/>
</dbReference>
<evidence type="ECO:0000259" key="6">
    <source>
        <dbReference type="Pfam" id="PF05175"/>
    </source>
</evidence>
<dbReference type="Gene3D" id="1.10.8.10">
    <property type="entry name" value="DNA helicase RuvA subunit, C-terminal domain"/>
    <property type="match status" value="1"/>
</dbReference>
<dbReference type="EC" id="2.1.1.297" evidence="1"/>
<name>A0A8J7H3W3_9ACTN</name>
<feature type="domain" description="Release factor glutamine methyltransferase N-terminal" evidence="7">
    <location>
        <begin position="4"/>
        <end position="32"/>
    </location>
</feature>
<gene>
    <name evidence="8" type="ORF">IW245_007012</name>
</gene>
<comment type="caution">
    <text evidence="8">The sequence shown here is derived from an EMBL/GenBank/DDBJ whole genome shotgun (WGS) entry which is preliminary data.</text>
</comment>
<dbReference type="PANTHER" id="PTHR18895:SF74">
    <property type="entry name" value="MTRF1L RELEASE FACTOR GLUTAMINE METHYLTRANSFERASE"/>
    <property type="match status" value="1"/>
</dbReference>
<dbReference type="PROSITE" id="PS00092">
    <property type="entry name" value="N6_MTASE"/>
    <property type="match status" value="1"/>
</dbReference>
<comment type="catalytic activity">
    <reaction evidence="5">
        <text>L-glutaminyl-[peptide chain release factor] + S-adenosyl-L-methionine = N(5)-methyl-L-glutaminyl-[peptide chain release factor] + S-adenosyl-L-homocysteine + H(+)</text>
        <dbReference type="Rhea" id="RHEA:42896"/>
        <dbReference type="Rhea" id="RHEA-COMP:10271"/>
        <dbReference type="Rhea" id="RHEA-COMP:10272"/>
        <dbReference type="ChEBI" id="CHEBI:15378"/>
        <dbReference type="ChEBI" id="CHEBI:30011"/>
        <dbReference type="ChEBI" id="CHEBI:57856"/>
        <dbReference type="ChEBI" id="CHEBI:59789"/>
        <dbReference type="ChEBI" id="CHEBI:61891"/>
        <dbReference type="EC" id="2.1.1.297"/>
    </reaction>
</comment>
<dbReference type="InterPro" id="IPR002052">
    <property type="entry name" value="DNA_methylase_N6_adenine_CS"/>
</dbReference>
<dbReference type="CDD" id="cd02440">
    <property type="entry name" value="AdoMet_MTases"/>
    <property type="match status" value="1"/>
</dbReference>
<dbReference type="Pfam" id="PF17827">
    <property type="entry name" value="PrmC_N"/>
    <property type="match status" value="1"/>
</dbReference>
<keyword evidence="4" id="KW-0949">S-adenosyl-L-methionine</keyword>
<evidence type="ECO:0000256" key="3">
    <source>
        <dbReference type="ARBA" id="ARBA00022679"/>
    </source>
</evidence>
<dbReference type="Proteomes" id="UP000622552">
    <property type="component" value="Unassembled WGS sequence"/>
</dbReference>
<proteinExistence type="predicted"/>
<dbReference type="GO" id="GO:0003676">
    <property type="term" value="F:nucleic acid binding"/>
    <property type="evidence" value="ECO:0007669"/>
    <property type="project" value="InterPro"/>
</dbReference>
<dbReference type="AlphaFoldDB" id="A0A8J7H3W3"/>
<dbReference type="Pfam" id="PF05175">
    <property type="entry name" value="MTS"/>
    <property type="match status" value="1"/>
</dbReference>
<sequence>MLVDEFPPELVTRFEELVARRAERIPLQHLTGRAHFAGLELAVGPGVFVPRPETELLVEWGLSQVRAGIAVDLCSGSGAIACAVARTIPVVYAVERDPDALPWLRRNTQNTSVTVVPGDATDPSTLADLDGTVDLLLTNPPYVPTTEALPPEVIDHDPAVALFGGEDGLSVIRPLLVRAAGLLRTGGSFGMEHDDQHGESVPALMAASGDWEAVTAHRDLAGRPRFVTAVRR</sequence>
<accession>A0A8J7H3W3</accession>
<dbReference type="InterPro" id="IPR007848">
    <property type="entry name" value="Small_mtfrase_dom"/>
</dbReference>
<protein>
    <recommendedName>
        <fullName evidence="1">peptide chain release factor N(5)-glutamine methyltransferase</fullName>
        <ecNumber evidence="1">2.1.1.297</ecNumber>
    </recommendedName>
</protein>
<evidence type="ECO:0000256" key="4">
    <source>
        <dbReference type="ARBA" id="ARBA00022691"/>
    </source>
</evidence>
<evidence type="ECO:0000313" key="9">
    <source>
        <dbReference type="Proteomes" id="UP000622552"/>
    </source>
</evidence>
<evidence type="ECO:0000259" key="7">
    <source>
        <dbReference type="Pfam" id="PF17827"/>
    </source>
</evidence>